<dbReference type="Proteomes" id="UP000501812">
    <property type="component" value="Chromosome"/>
</dbReference>
<dbReference type="KEGG" id="luo:HHL09_09395"/>
<dbReference type="RefSeq" id="WP_169454300.1">
    <property type="nucleotide sequence ID" value="NZ_CP051774.1"/>
</dbReference>
<gene>
    <name evidence="1" type="ORF">HHL09_09395</name>
</gene>
<accession>A0A858RGL2</accession>
<dbReference type="AlphaFoldDB" id="A0A858RGL2"/>
<proteinExistence type="predicted"/>
<name>A0A858RGL2_9BACT</name>
<keyword evidence="2" id="KW-1185">Reference proteome</keyword>
<dbReference type="EMBL" id="CP051774">
    <property type="protein sequence ID" value="QJE95987.1"/>
    <property type="molecule type" value="Genomic_DNA"/>
</dbReference>
<evidence type="ECO:0000313" key="1">
    <source>
        <dbReference type="EMBL" id="QJE95987.1"/>
    </source>
</evidence>
<reference evidence="1 2" key="1">
    <citation type="submission" date="2020-04" db="EMBL/GenBank/DDBJ databases">
        <title>Luteolibacter sp. G-1-1-1 isolated from soil.</title>
        <authorList>
            <person name="Dahal R.H."/>
        </authorList>
    </citation>
    <scope>NUCLEOTIDE SEQUENCE [LARGE SCALE GENOMIC DNA]</scope>
    <source>
        <strain evidence="1 2">G-1-1-1</strain>
    </source>
</reference>
<protein>
    <submittedName>
        <fullName evidence="1">Uncharacterized protein</fullName>
    </submittedName>
</protein>
<organism evidence="1 2">
    <name type="scientific">Luteolibacter luteus</name>
    <dbReference type="NCBI Taxonomy" id="2728835"/>
    <lineage>
        <taxon>Bacteria</taxon>
        <taxon>Pseudomonadati</taxon>
        <taxon>Verrucomicrobiota</taxon>
        <taxon>Verrucomicrobiia</taxon>
        <taxon>Verrucomicrobiales</taxon>
        <taxon>Verrucomicrobiaceae</taxon>
        <taxon>Luteolibacter</taxon>
    </lineage>
</organism>
<evidence type="ECO:0000313" key="2">
    <source>
        <dbReference type="Proteomes" id="UP000501812"/>
    </source>
</evidence>
<sequence>MIRDICLAIAPLPKNKVIDVRSYLNEVEIVRVALTIDSEDAAFLLARNPYIISRYGFDVAAYCIPLNGALEYGKTVDTSKELQDALIISTAFSSLRGYKAAPISVEFQRFEWECVLSVSKAFGVEPVAMVRAGLFNRVRSLKRFDEREGVEKGGAR</sequence>